<feature type="compositionally biased region" description="Basic and acidic residues" evidence="1">
    <location>
        <begin position="35"/>
        <end position="48"/>
    </location>
</feature>
<evidence type="ECO:0000256" key="1">
    <source>
        <dbReference type="SAM" id="MobiDB-lite"/>
    </source>
</evidence>
<comment type="caution">
    <text evidence="2">The sequence shown here is derived from an EMBL/GenBank/DDBJ whole genome shotgun (WGS) entry which is preliminary data.</text>
</comment>
<evidence type="ECO:0000313" key="2">
    <source>
        <dbReference type="EMBL" id="RDI58019.1"/>
    </source>
</evidence>
<evidence type="ECO:0000313" key="3">
    <source>
        <dbReference type="Proteomes" id="UP000254925"/>
    </source>
</evidence>
<organism evidence="2 3">
    <name type="scientific">Microvirga subterranea</name>
    <dbReference type="NCBI Taxonomy" id="186651"/>
    <lineage>
        <taxon>Bacteria</taxon>
        <taxon>Pseudomonadati</taxon>
        <taxon>Pseudomonadota</taxon>
        <taxon>Alphaproteobacteria</taxon>
        <taxon>Hyphomicrobiales</taxon>
        <taxon>Methylobacteriaceae</taxon>
        <taxon>Microvirga</taxon>
    </lineage>
</organism>
<dbReference type="AlphaFoldDB" id="A0A370HND4"/>
<protein>
    <submittedName>
        <fullName evidence="2">Uncharacterized protein</fullName>
    </submittedName>
</protein>
<gene>
    <name evidence="2" type="ORF">DES45_106333</name>
</gene>
<accession>A0A370HND4</accession>
<sequence>MLRIMSKPPLRPRNAGNLVHSARLSLKLTEKTVRDTQRTIEESRRLLDRPVYPYPPRRRPDPGKAGR</sequence>
<reference evidence="2 3" key="1">
    <citation type="submission" date="2018-07" db="EMBL/GenBank/DDBJ databases">
        <title>Genomic Encyclopedia of Type Strains, Phase IV (KMG-IV): sequencing the most valuable type-strain genomes for metagenomic binning, comparative biology and taxonomic classification.</title>
        <authorList>
            <person name="Goeker M."/>
        </authorList>
    </citation>
    <scope>NUCLEOTIDE SEQUENCE [LARGE SCALE GENOMIC DNA]</scope>
    <source>
        <strain evidence="2 3">DSM 14364</strain>
    </source>
</reference>
<feature type="region of interest" description="Disordered" evidence="1">
    <location>
        <begin position="35"/>
        <end position="67"/>
    </location>
</feature>
<feature type="compositionally biased region" description="Basic and acidic residues" evidence="1">
    <location>
        <begin position="58"/>
        <end position="67"/>
    </location>
</feature>
<name>A0A370HND4_9HYPH</name>
<keyword evidence="3" id="KW-1185">Reference proteome</keyword>
<proteinExistence type="predicted"/>
<dbReference type="EMBL" id="QQBB01000006">
    <property type="protein sequence ID" value="RDI58019.1"/>
    <property type="molecule type" value="Genomic_DNA"/>
</dbReference>
<dbReference type="Proteomes" id="UP000254925">
    <property type="component" value="Unassembled WGS sequence"/>
</dbReference>